<organism evidence="1 2">
    <name type="scientific">Amphritea atlantica</name>
    <dbReference type="NCBI Taxonomy" id="355243"/>
    <lineage>
        <taxon>Bacteria</taxon>
        <taxon>Pseudomonadati</taxon>
        <taxon>Pseudomonadota</taxon>
        <taxon>Gammaproteobacteria</taxon>
        <taxon>Oceanospirillales</taxon>
        <taxon>Oceanospirillaceae</taxon>
        <taxon>Amphritea</taxon>
    </lineage>
</organism>
<protein>
    <submittedName>
        <fullName evidence="1">Concanavalin A-like lectin/glucanases superfamily protein</fullName>
    </submittedName>
</protein>
<dbReference type="Pfam" id="PF13385">
    <property type="entry name" value="Laminin_G_3"/>
    <property type="match status" value="1"/>
</dbReference>
<dbReference type="STRING" id="355243.SAMN03080615_00889"/>
<evidence type="ECO:0000313" key="2">
    <source>
        <dbReference type="Proteomes" id="UP000198749"/>
    </source>
</evidence>
<dbReference type="EMBL" id="FOGB01000002">
    <property type="protein sequence ID" value="SEQ24826.1"/>
    <property type="molecule type" value="Genomic_DNA"/>
</dbReference>
<gene>
    <name evidence="1" type="ORF">SAMN03080615_00889</name>
</gene>
<keyword evidence="1" id="KW-0430">Lectin</keyword>
<dbReference type="RefSeq" id="WP_091354552.1">
    <property type="nucleotide sequence ID" value="NZ_AP025284.1"/>
</dbReference>
<dbReference type="InterPro" id="IPR013320">
    <property type="entry name" value="ConA-like_dom_sf"/>
</dbReference>
<sequence>MAIQLTGLYAHWTMDNIDGTTLIDEMGNLNGTIHGAISVPGFHGNALSFNGNGDHISFAPGALDGLTGDFVILVRYKPVGTDNVLISKYSAIPAFFELIGRDDSGYLNSQLGEGGGNVQVKGPAVGEGWSHAGLRMSGTVATLFLDGAGVASKTVTRNTSRATDSLYIGRRGYPGAEAYFEGLIDSILIYNLALSDTEIEDVYLTDDSPEPYEVRGSVTVDLSPGITEVRIYNAGTGELLKTSTCDAGGNYAISLTNGTQVYAVAVPPAGYRPLIHGPINPTLRT</sequence>
<dbReference type="OrthoDB" id="5560538at2"/>
<dbReference type="SUPFAM" id="SSF49899">
    <property type="entry name" value="Concanavalin A-like lectins/glucanases"/>
    <property type="match status" value="1"/>
</dbReference>
<name>A0A1H9EGE3_9GAMM</name>
<keyword evidence="2" id="KW-1185">Reference proteome</keyword>
<proteinExistence type="predicted"/>
<dbReference type="AlphaFoldDB" id="A0A1H9EGE3"/>
<reference evidence="2" key="1">
    <citation type="submission" date="2016-10" db="EMBL/GenBank/DDBJ databases">
        <authorList>
            <person name="Varghese N."/>
            <person name="Submissions S."/>
        </authorList>
    </citation>
    <scope>NUCLEOTIDE SEQUENCE [LARGE SCALE GENOMIC DNA]</scope>
    <source>
        <strain evidence="2">DSM 18887</strain>
    </source>
</reference>
<dbReference type="GO" id="GO:0030246">
    <property type="term" value="F:carbohydrate binding"/>
    <property type="evidence" value="ECO:0007669"/>
    <property type="project" value="UniProtKB-KW"/>
</dbReference>
<evidence type="ECO:0000313" key="1">
    <source>
        <dbReference type="EMBL" id="SEQ24826.1"/>
    </source>
</evidence>
<accession>A0A1H9EGE3</accession>
<dbReference type="Proteomes" id="UP000198749">
    <property type="component" value="Unassembled WGS sequence"/>
</dbReference>
<dbReference type="Gene3D" id="2.60.120.200">
    <property type="match status" value="1"/>
</dbReference>